<dbReference type="InterPro" id="IPR004679">
    <property type="entry name" value="2-OHcarboxylate_transport"/>
</dbReference>
<feature type="transmembrane region" description="Helical" evidence="2">
    <location>
        <begin position="183"/>
        <end position="205"/>
    </location>
</feature>
<sequence length="452" mass="47617">MATRTTAQHSAASAELSGHPWRARWWTLMDRDIGVIPLPIYILLVGLLIGFTALDVVKSDITMVIAVMAVFAFTLGEIGKRAPIIRNIGGAAVVVTFVPSYLNYKGWIPASNVEIVSDFFKSTNILYLFIAGVIVGSILSMDRTVLIKGFLKIFVPLAAGSLVAGLVGTAVGTIVGIGFTDTLYFIVAPIMAGGVGEGAVPLTLGYSQAGFGDQGELLAKVMPAILVGNLTAIICSGLLNYLGKKRPHLTGSGRLQPGNDDDLLESEDTLDHTQLFSVQNIAAAMIVAVTLYLAGQMAHELLGLPGPVTMLFLAVLLKLAHGVTPRIQAGSRTVYTFFLTALAFPMLFAFGLVLTPWEKLVEGFAPANLITIVATVVVLVVTGFFTSRLVRIHPVEGAIITSTHSGMGGAGDIAILTASDRMRLMPFAQIATRIGGGITVAGILALAAVWGM</sequence>
<keyword evidence="1" id="KW-0813">Transport</keyword>
<feature type="transmembrane region" description="Helical" evidence="2">
    <location>
        <begin position="301"/>
        <end position="321"/>
    </location>
</feature>
<dbReference type="Pfam" id="PF03390">
    <property type="entry name" value="2HCT"/>
    <property type="match status" value="1"/>
</dbReference>
<name>A0ABW7VPZ0_9NOCA</name>
<keyword evidence="1" id="KW-0769">Symport</keyword>
<comment type="caution">
    <text evidence="3">The sequence shown here is derived from an EMBL/GenBank/DDBJ whole genome shotgun (WGS) entry which is preliminary data.</text>
</comment>
<dbReference type="RefSeq" id="WP_397059009.1">
    <property type="nucleotide sequence ID" value="NZ_JBIRYL010000001.1"/>
</dbReference>
<feature type="transmembrane region" description="Helical" evidence="2">
    <location>
        <begin position="430"/>
        <end position="450"/>
    </location>
</feature>
<comment type="similarity">
    <text evidence="1">Belongs to the 2-hydroxycarboxylate transporter (2-HCT) (TC 2.A.24) family.</text>
</comment>
<dbReference type="EMBL" id="JBIRYL010000001">
    <property type="protein sequence ID" value="MFI2228673.1"/>
    <property type="molecule type" value="Genomic_DNA"/>
</dbReference>
<evidence type="ECO:0000256" key="2">
    <source>
        <dbReference type="SAM" id="Phobius"/>
    </source>
</evidence>
<dbReference type="PIRSF" id="PIRSF005348">
    <property type="entry name" value="YxkH"/>
    <property type="match status" value="1"/>
</dbReference>
<organism evidence="3 4">
    <name type="scientific">Nocardia testacea</name>
    <dbReference type="NCBI Taxonomy" id="248551"/>
    <lineage>
        <taxon>Bacteria</taxon>
        <taxon>Bacillati</taxon>
        <taxon>Actinomycetota</taxon>
        <taxon>Actinomycetes</taxon>
        <taxon>Mycobacteriales</taxon>
        <taxon>Nocardiaceae</taxon>
        <taxon>Nocardia</taxon>
    </lineage>
</organism>
<evidence type="ECO:0000256" key="1">
    <source>
        <dbReference type="PIRNR" id="PIRNR005348"/>
    </source>
</evidence>
<keyword evidence="4" id="KW-1185">Reference proteome</keyword>
<protein>
    <submittedName>
        <fullName evidence="3">2-hydroxycarboxylate transporter family protein</fullName>
    </submittedName>
</protein>
<feature type="transmembrane region" description="Helical" evidence="2">
    <location>
        <begin position="275"/>
        <end position="294"/>
    </location>
</feature>
<evidence type="ECO:0000313" key="4">
    <source>
        <dbReference type="Proteomes" id="UP001611494"/>
    </source>
</evidence>
<dbReference type="PANTHER" id="PTHR40033">
    <property type="entry name" value="NA(+)-MALATE SYMPORTER"/>
    <property type="match status" value="1"/>
</dbReference>
<feature type="transmembrane region" description="Helical" evidence="2">
    <location>
        <begin position="367"/>
        <end position="386"/>
    </location>
</feature>
<feature type="transmembrane region" description="Helical" evidence="2">
    <location>
        <begin position="33"/>
        <end position="54"/>
    </location>
</feature>
<feature type="transmembrane region" description="Helical" evidence="2">
    <location>
        <begin position="217"/>
        <end position="239"/>
    </location>
</feature>
<accession>A0ABW7VPZ0</accession>
<keyword evidence="1 2" id="KW-0472">Membrane</keyword>
<dbReference type="Proteomes" id="UP001611494">
    <property type="component" value="Unassembled WGS sequence"/>
</dbReference>
<reference evidence="3 4" key="1">
    <citation type="submission" date="2024-10" db="EMBL/GenBank/DDBJ databases">
        <title>The Natural Products Discovery Center: Release of the First 8490 Sequenced Strains for Exploring Actinobacteria Biosynthetic Diversity.</title>
        <authorList>
            <person name="Kalkreuter E."/>
            <person name="Kautsar S.A."/>
            <person name="Yang D."/>
            <person name="Bader C.D."/>
            <person name="Teijaro C.N."/>
            <person name="Fluegel L."/>
            <person name="Davis C.M."/>
            <person name="Simpson J.R."/>
            <person name="Lauterbach L."/>
            <person name="Steele A.D."/>
            <person name="Gui C."/>
            <person name="Meng S."/>
            <person name="Li G."/>
            <person name="Viehrig K."/>
            <person name="Ye F."/>
            <person name="Su P."/>
            <person name="Kiefer A.F."/>
            <person name="Nichols A."/>
            <person name="Cepeda A.J."/>
            <person name="Yan W."/>
            <person name="Fan B."/>
            <person name="Jiang Y."/>
            <person name="Adhikari A."/>
            <person name="Zheng C.-J."/>
            <person name="Schuster L."/>
            <person name="Cowan T.M."/>
            <person name="Smanski M.J."/>
            <person name="Chevrette M.G."/>
            <person name="De Carvalho L.P.S."/>
            <person name="Shen B."/>
        </authorList>
    </citation>
    <scope>NUCLEOTIDE SEQUENCE [LARGE SCALE GENOMIC DNA]</scope>
    <source>
        <strain evidence="3 4">NPDC019377</strain>
    </source>
</reference>
<dbReference type="PANTHER" id="PTHR40033:SF1">
    <property type="entry name" value="CITRATE-SODIUM SYMPORTER"/>
    <property type="match status" value="1"/>
</dbReference>
<proteinExistence type="inferred from homology"/>
<feature type="transmembrane region" description="Helical" evidence="2">
    <location>
        <begin position="60"/>
        <end position="78"/>
    </location>
</feature>
<feature type="transmembrane region" description="Helical" evidence="2">
    <location>
        <begin position="153"/>
        <end position="177"/>
    </location>
</feature>
<keyword evidence="2" id="KW-0812">Transmembrane</keyword>
<keyword evidence="2" id="KW-1133">Transmembrane helix</keyword>
<feature type="transmembrane region" description="Helical" evidence="2">
    <location>
        <begin position="124"/>
        <end position="141"/>
    </location>
</feature>
<gene>
    <name evidence="3" type="ORF">ACH49Z_02325</name>
</gene>
<evidence type="ECO:0000313" key="3">
    <source>
        <dbReference type="EMBL" id="MFI2228673.1"/>
    </source>
</evidence>
<feature type="transmembrane region" description="Helical" evidence="2">
    <location>
        <begin position="333"/>
        <end position="355"/>
    </location>
</feature>